<reference evidence="7 8" key="1">
    <citation type="submission" date="2022-01" db="EMBL/GenBank/DDBJ databases">
        <title>Desulfofustis limnae sp. nov., a novel mesophilic sulfate-reducing bacterium isolated from marsh soil.</title>
        <authorList>
            <person name="Watanabe M."/>
            <person name="Takahashi A."/>
            <person name="Kojima H."/>
            <person name="Fukui M."/>
        </authorList>
    </citation>
    <scope>NUCLEOTIDE SEQUENCE [LARGE SCALE GENOMIC DNA]</scope>
    <source>
        <strain evidence="7 8">PPLL</strain>
    </source>
</reference>
<evidence type="ECO:0000256" key="3">
    <source>
        <dbReference type="ARBA" id="ARBA00022505"/>
    </source>
</evidence>
<feature type="domain" description="Mop" evidence="6">
    <location>
        <begin position="198"/>
        <end position="264"/>
    </location>
</feature>
<dbReference type="InterPro" id="IPR051815">
    <property type="entry name" value="Molybdate_resp_trans_reg"/>
</dbReference>
<dbReference type="PANTHER" id="PTHR30432">
    <property type="entry name" value="TRANSCRIPTIONAL REGULATOR MODE"/>
    <property type="match status" value="1"/>
</dbReference>
<feature type="domain" description="Mop" evidence="6">
    <location>
        <begin position="126"/>
        <end position="192"/>
    </location>
</feature>
<dbReference type="Gene3D" id="1.10.10.10">
    <property type="entry name" value="Winged helix-like DNA-binding domain superfamily/Winged helix DNA-binding domain"/>
    <property type="match status" value="1"/>
</dbReference>
<dbReference type="PROSITE" id="PS51866">
    <property type="entry name" value="MOP"/>
    <property type="match status" value="2"/>
</dbReference>
<dbReference type="SUPFAM" id="SSF46785">
    <property type="entry name" value="Winged helix' DNA-binding domain"/>
    <property type="match status" value="1"/>
</dbReference>
<evidence type="ECO:0000256" key="4">
    <source>
        <dbReference type="ARBA" id="ARBA00022737"/>
    </source>
</evidence>
<dbReference type="PIRSF" id="PIRSF005763">
    <property type="entry name" value="Txn_reg_ModE"/>
    <property type="match status" value="1"/>
</dbReference>
<sequence length="265" mass="28452">MSPDYHGNEVFVSELLGLTTDSQIIELLTALDRTGSINRAARDVGLQYKSAWVKLEQINNLLPFPLLKKQAGGSGGGGTSLTLEGKHLLRRIREVHQSFAQFRSYLAGDPDNALETIKTMRRIEMQISARNVWLGQVTSIDRGVVNSVVNIVLKGGDRISSVITDNSVNRLKLVPGKELTVIVKASNVMLGHDIDPEEISARNILIGTIQTITPGAVNDEVIVDLPGGATVTSIITSASVKRLGLTPGTKISAIIKASDVLLAIV</sequence>
<keyword evidence="3 5" id="KW-0500">Molybdenum</keyword>
<dbReference type="Proteomes" id="UP000830055">
    <property type="component" value="Chromosome"/>
</dbReference>
<keyword evidence="8" id="KW-1185">Reference proteome</keyword>
<evidence type="ECO:0000256" key="5">
    <source>
        <dbReference type="PIRNR" id="PIRNR005763"/>
    </source>
</evidence>
<gene>
    <name evidence="7" type="primary">modE</name>
    <name evidence="7" type="ORF">DPPLL_08780</name>
</gene>
<comment type="similarity">
    <text evidence="1 5">Belongs to the ModE family.</text>
</comment>
<dbReference type="PANTHER" id="PTHR30432:SF1">
    <property type="entry name" value="DNA-BINDING TRANSCRIPTIONAL DUAL REGULATOR MODE"/>
    <property type="match status" value="1"/>
</dbReference>
<keyword evidence="4" id="KW-0677">Repeat</keyword>
<dbReference type="InterPro" id="IPR036390">
    <property type="entry name" value="WH_DNA-bd_sf"/>
</dbReference>
<name>A0ABM7W6I4_9BACT</name>
<accession>A0ABM7W6I4</accession>
<dbReference type="Gene3D" id="2.40.50.100">
    <property type="match status" value="2"/>
</dbReference>
<dbReference type="InterPro" id="IPR008995">
    <property type="entry name" value="Mo/tungstate-bd_C_term_dom"/>
</dbReference>
<dbReference type="InterPro" id="IPR005116">
    <property type="entry name" value="Transp-assoc_OB_typ1"/>
</dbReference>
<proteinExistence type="inferred from homology"/>
<evidence type="ECO:0000259" key="6">
    <source>
        <dbReference type="PROSITE" id="PS51866"/>
    </source>
</evidence>
<keyword evidence="2 5" id="KW-0813">Transport</keyword>
<evidence type="ECO:0000256" key="1">
    <source>
        <dbReference type="ARBA" id="ARBA00008110"/>
    </source>
</evidence>
<dbReference type="InterPro" id="IPR004606">
    <property type="entry name" value="Mop_domain"/>
</dbReference>
<dbReference type="InterPro" id="IPR036388">
    <property type="entry name" value="WH-like_DNA-bd_sf"/>
</dbReference>
<evidence type="ECO:0000313" key="7">
    <source>
        <dbReference type="EMBL" id="BDD86513.1"/>
    </source>
</evidence>
<protein>
    <submittedName>
        <fullName evidence="7">ModE family transcriptional regulator</fullName>
    </submittedName>
</protein>
<dbReference type="NCBIfam" id="TIGR00638">
    <property type="entry name" value="Mop"/>
    <property type="match status" value="2"/>
</dbReference>
<dbReference type="SUPFAM" id="SSF50331">
    <property type="entry name" value="MOP-like"/>
    <property type="match status" value="2"/>
</dbReference>
<dbReference type="RefSeq" id="WP_284153598.1">
    <property type="nucleotide sequence ID" value="NZ_AP025516.1"/>
</dbReference>
<dbReference type="EMBL" id="AP025516">
    <property type="protein sequence ID" value="BDD86513.1"/>
    <property type="molecule type" value="Genomic_DNA"/>
</dbReference>
<evidence type="ECO:0000256" key="2">
    <source>
        <dbReference type="ARBA" id="ARBA00022448"/>
    </source>
</evidence>
<dbReference type="InterPro" id="IPR016462">
    <property type="entry name" value="ModE"/>
</dbReference>
<organism evidence="7 8">
    <name type="scientific">Desulfofustis limnaeus</name>
    <dbReference type="NCBI Taxonomy" id="2740163"/>
    <lineage>
        <taxon>Bacteria</taxon>
        <taxon>Pseudomonadati</taxon>
        <taxon>Thermodesulfobacteriota</taxon>
        <taxon>Desulfobulbia</taxon>
        <taxon>Desulfobulbales</taxon>
        <taxon>Desulfocapsaceae</taxon>
        <taxon>Desulfofustis</taxon>
    </lineage>
</organism>
<evidence type="ECO:0000313" key="8">
    <source>
        <dbReference type="Proteomes" id="UP000830055"/>
    </source>
</evidence>
<dbReference type="Pfam" id="PF03459">
    <property type="entry name" value="TOBE"/>
    <property type="match status" value="2"/>
</dbReference>